<dbReference type="Proteomes" id="UP000248132">
    <property type="component" value="Unassembled WGS sequence"/>
</dbReference>
<evidence type="ECO:0000313" key="2">
    <source>
        <dbReference type="Proteomes" id="UP000248132"/>
    </source>
</evidence>
<gene>
    <name evidence="1" type="ORF">LY28_02793</name>
</gene>
<accession>A0A318XVB6</accession>
<dbReference type="RefSeq" id="WP_110462790.1">
    <property type="nucleotide sequence ID" value="NZ_QKMR01000017.1"/>
</dbReference>
<sequence length="86" mass="9844">MVELLVELFTSILETTVSEATAYLMKTKATLKNCLFDDKSEFGKIDITKSVLNETIERIVIKDERTATVYFKSGLIMEKDFIKTIE</sequence>
<protein>
    <submittedName>
        <fullName evidence="1">Uncharacterized protein</fullName>
    </submittedName>
</protein>
<evidence type="ECO:0000313" key="1">
    <source>
        <dbReference type="EMBL" id="PYG86767.1"/>
    </source>
</evidence>
<comment type="caution">
    <text evidence="1">The sequence shown here is derived from an EMBL/GenBank/DDBJ whole genome shotgun (WGS) entry which is preliminary data.</text>
</comment>
<reference evidence="1 2" key="1">
    <citation type="submission" date="2018-06" db="EMBL/GenBank/DDBJ databases">
        <title>Genomic Encyclopedia of Type Strains, Phase I: the one thousand microbial genomes (KMG-I) project.</title>
        <authorList>
            <person name="Kyrpides N."/>
        </authorList>
    </citation>
    <scope>NUCLEOTIDE SEQUENCE [LARGE SCALE GENOMIC DNA]</scope>
    <source>
        <strain evidence="1 2">DSM 19573</strain>
    </source>
</reference>
<proteinExistence type="predicted"/>
<name>A0A318XVB6_9FIRM</name>
<dbReference type="AlphaFoldDB" id="A0A318XVB6"/>
<keyword evidence="2" id="KW-1185">Reference proteome</keyword>
<dbReference type="EMBL" id="QKMR01000017">
    <property type="protein sequence ID" value="PYG86767.1"/>
    <property type="molecule type" value="Genomic_DNA"/>
</dbReference>
<organism evidence="1 2">
    <name type="scientific">Ruminiclostridium sufflavum DSM 19573</name>
    <dbReference type="NCBI Taxonomy" id="1121337"/>
    <lineage>
        <taxon>Bacteria</taxon>
        <taxon>Bacillati</taxon>
        <taxon>Bacillota</taxon>
        <taxon>Clostridia</taxon>
        <taxon>Eubacteriales</taxon>
        <taxon>Oscillospiraceae</taxon>
        <taxon>Ruminiclostridium</taxon>
    </lineage>
</organism>